<sequence>SGRSPDVSLGRCFRHILPICDPGLTQDKLRIHRRGQSGCRL</sequence>
<protein>
    <submittedName>
        <fullName evidence="1">Uncharacterized protein</fullName>
    </submittedName>
</protein>
<dbReference type="EMBL" id="HAEI01008156">
    <property type="protein sequence ID" value="SBS04265.1"/>
    <property type="molecule type" value="Transcribed_RNA"/>
</dbReference>
<gene>
    <name evidence="1" type="primary">Nfu_g_1_007330</name>
</gene>
<feature type="non-terminal residue" evidence="1">
    <location>
        <position position="41"/>
    </location>
</feature>
<proteinExistence type="predicted"/>
<reference evidence="1" key="2">
    <citation type="submission" date="2016-06" db="EMBL/GenBank/DDBJ databases">
        <title>The genome of a short-lived fish provides insights into sex chromosome evolution and the genetic control of aging.</title>
        <authorList>
            <person name="Reichwald K."/>
            <person name="Felder M."/>
            <person name="Petzold A."/>
            <person name="Koch P."/>
            <person name="Groth M."/>
            <person name="Platzer M."/>
        </authorList>
    </citation>
    <scope>NUCLEOTIDE SEQUENCE</scope>
    <source>
        <tissue evidence="1">Brain</tissue>
    </source>
</reference>
<feature type="non-terminal residue" evidence="1">
    <location>
        <position position="1"/>
    </location>
</feature>
<organism evidence="1">
    <name type="scientific">Nothobranchius rachovii</name>
    <name type="common">bluefin notho</name>
    <dbReference type="NCBI Taxonomy" id="451742"/>
    <lineage>
        <taxon>Eukaryota</taxon>
        <taxon>Metazoa</taxon>
        <taxon>Chordata</taxon>
        <taxon>Craniata</taxon>
        <taxon>Vertebrata</taxon>
        <taxon>Euteleostomi</taxon>
        <taxon>Actinopterygii</taxon>
        <taxon>Neopterygii</taxon>
        <taxon>Teleostei</taxon>
        <taxon>Neoteleostei</taxon>
        <taxon>Acanthomorphata</taxon>
        <taxon>Ovalentaria</taxon>
        <taxon>Atherinomorphae</taxon>
        <taxon>Cyprinodontiformes</taxon>
        <taxon>Nothobranchiidae</taxon>
        <taxon>Nothobranchius</taxon>
    </lineage>
</organism>
<dbReference type="AlphaFoldDB" id="A0A1A8RDX2"/>
<accession>A0A1A8RDX2</accession>
<reference evidence="1" key="1">
    <citation type="submission" date="2016-05" db="EMBL/GenBank/DDBJ databases">
        <authorList>
            <person name="Lavstsen T."/>
            <person name="Jespersen J.S."/>
        </authorList>
    </citation>
    <scope>NUCLEOTIDE SEQUENCE</scope>
    <source>
        <tissue evidence="1">Brain</tissue>
    </source>
</reference>
<name>A0A1A8RDX2_9TELE</name>
<evidence type="ECO:0000313" key="1">
    <source>
        <dbReference type="EMBL" id="SBS04265.1"/>
    </source>
</evidence>